<comment type="similarity">
    <text evidence="1">Belongs to the V-ATPase F subunit family.</text>
</comment>
<dbReference type="GO" id="GO:0046961">
    <property type="term" value="F:proton-transporting ATPase activity, rotational mechanism"/>
    <property type="evidence" value="ECO:0007669"/>
    <property type="project" value="InterPro"/>
</dbReference>
<evidence type="ECO:0000313" key="4">
    <source>
        <dbReference type="EMBL" id="QTX31720.1"/>
    </source>
</evidence>
<accession>A0A9Q7EWL7</accession>
<evidence type="ECO:0000313" key="5">
    <source>
        <dbReference type="Proteomes" id="UP000671879"/>
    </source>
</evidence>
<organism evidence="4 5">
    <name type="scientific">Aminithiophilus ramosus</name>
    <dbReference type="NCBI Taxonomy" id="3029084"/>
    <lineage>
        <taxon>Bacteria</taxon>
        <taxon>Thermotogati</taxon>
        <taxon>Synergistota</taxon>
        <taxon>Synergistia</taxon>
        <taxon>Synergistales</taxon>
        <taxon>Aminithiophilaceae</taxon>
        <taxon>Aminithiophilus</taxon>
    </lineage>
</organism>
<dbReference type="KEGG" id="aram:KAR29_10230"/>
<dbReference type="EMBL" id="CP072943">
    <property type="protein sequence ID" value="QTX31720.1"/>
    <property type="molecule type" value="Genomic_DNA"/>
</dbReference>
<evidence type="ECO:0000256" key="2">
    <source>
        <dbReference type="ARBA" id="ARBA00022448"/>
    </source>
</evidence>
<evidence type="ECO:0000256" key="3">
    <source>
        <dbReference type="ARBA" id="ARBA00023065"/>
    </source>
</evidence>
<dbReference type="RefSeq" id="WP_274372895.1">
    <property type="nucleotide sequence ID" value="NZ_CP072943.1"/>
</dbReference>
<reference evidence="5" key="1">
    <citation type="submission" date="2021-04" db="EMBL/GenBank/DDBJ databases">
        <title>A novel Synergistetes isolate from a pyrite-forming mixed culture.</title>
        <authorList>
            <person name="Bunk B."/>
            <person name="Sproer C."/>
            <person name="Spring S."/>
            <person name="Pester M."/>
        </authorList>
    </citation>
    <scope>NUCLEOTIDE SEQUENCE [LARGE SCALE GENOMIC DNA]</scope>
    <source>
        <strain evidence="5">J.5.4.2-T.3.5.2</strain>
    </source>
</reference>
<keyword evidence="2" id="KW-0813">Transport</keyword>
<dbReference type="SUPFAM" id="SSF159468">
    <property type="entry name" value="AtpF-like"/>
    <property type="match status" value="1"/>
</dbReference>
<sequence length="101" mass="10774">MKALLISDSQEALAGFRLAGVEGRLVDRERIASVVDEALDDKELALLIFTEEAASWVAATIGELRLEGGLPLVVEVPGPEGSLRGHDFMDRFLGNALGVKA</sequence>
<proteinExistence type="inferred from homology"/>
<dbReference type="InterPro" id="IPR008218">
    <property type="entry name" value="ATPase_V1-cplx_f_g_su"/>
</dbReference>
<keyword evidence="5" id="KW-1185">Reference proteome</keyword>
<dbReference type="Pfam" id="PF01990">
    <property type="entry name" value="ATP-synt_F"/>
    <property type="match status" value="1"/>
</dbReference>
<evidence type="ECO:0000256" key="1">
    <source>
        <dbReference type="ARBA" id="ARBA00010148"/>
    </source>
</evidence>
<gene>
    <name evidence="4" type="ORF">KAR29_10230</name>
</gene>
<dbReference type="AlphaFoldDB" id="A0A9Q7EWL7"/>
<name>A0A9Q7EWL7_9BACT</name>
<protein>
    <submittedName>
        <fullName evidence="4">V-type ATP synthase subunit F</fullName>
    </submittedName>
</protein>
<keyword evidence="3" id="KW-0406">Ion transport</keyword>
<dbReference type="Proteomes" id="UP000671879">
    <property type="component" value="Chromosome"/>
</dbReference>
<dbReference type="Gene3D" id="3.40.50.10580">
    <property type="entry name" value="ATPase, V1 complex, subunit F"/>
    <property type="match status" value="1"/>
</dbReference>
<dbReference type="InterPro" id="IPR036906">
    <property type="entry name" value="ATPase_V1_fsu_sf"/>
</dbReference>